<dbReference type="Proteomes" id="UP001206925">
    <property type="component" value="Unassembled WGS sequence"/>
</dbReference>
<comment type="caution">
    <text evidence="1">The sequence shown here is derived from an EMBL/GenBank/DDBJ whole genome shotgun (WGS) entry which is preliminary data.</text>
</comment>
<proteinExistence type="predicted"/>
<keyword evidence="2" id="KW-1185">Reference proteome</keyword>
<protein>
    <submittedName>
        <fullName evidence="1">Uncharacterized protein</fullName>
    </submittedName>
</protein>
<evidence type="ECO:0000313" key="1">
    <source>
        <dbReference type="EMBL" id="KAI7752667.1"/>
    </source>
</evidence>
<gene>
    <name evidence="1" type="ORF">M8C21_027555</name>
</gene>
<accession>A0AAD5GRJ5</accession>
<reference evidence="1" key="1">
    <citation type="submission" date="2022-06" db="EMBL/GenBank/DDBJ databases">
        <title>Uncovering the hologenomic basis of an extraordinary plant invasion.</title>
        <authorList>
            <person name="Bieker V.C."/>
            <person name="Martin M.D."/>
            <person name="Gilbert T."/>
            <person name="Hodgins K."/>
            <person name="Battlay P."/>
            <person name="Petersen B."/>
            <person name="Wilson J."/>
        </authorList>
    </citation>
    <scope>NUCLEOTIDE SEQUENCE</scope>
    <source>
        <strain evidence="1">AA19_3_7</strain>
        <tissue evidence="1">Leaf</tissue>
    </source>
</reference>
<name>A0AAD5GRJ5_AMBAR</name>
<dbReference type="EMBL" id="JAMZMK010005640">
    <property type="protein sequence ID" value="KAI7752667.1"/>
    <property type="molecule type" value="Genomic_DNA"/>
</dbReference>
<sequence length="34" mass="3637">MIKKLEKEIDDVDAKIGINGIGVGVAPVVMRDRG</sequence>
<organism evidence="1 2">
    <name type="scientific">Ambrosia artemisiifolia</name>
    <name type="common">Common ragweed</name>
    <dbReference type="NCBI Taxonomy" id="4212"/>
    <lineage>
        <taxon>Eukaryota</taxon>
        <taxon>Viridiplantae</taxon>
        <taxon>Streptophyta</taxon>
        <taxon>Embryophyta</taxon>
        <taxon>Tracheophyta</taxon>
        <taxon>Spermatophyta</taxon>
        <taxon>Magnoliopsida</taxon>
        <taxon>eudicotyledons</taxon>
        <taxon>Gunneridae</taxon>
        <taxon>Pentapetalae</taxon>
        <taxon>asterids</taxon>
        <taxon>campanulids</taxon>
        <taxon>Asterales</taxon>
        <taxon>Asteraceae</taxon>
        <taxon>Asteroideae</taxon>
        <taxon>Heliantheae alliance</taxon>
        <taxon>Heliantheae</taxon>
        <taxon>Ambrosia</taxon>
    </lineage>
</organism>
<evidence type="ECO:0000313" key="2">
    <source>
        <dbReference type="Proteomes" id="UP001206925"/>
    </source>
</evidence>
<dbReference type="AlphaFoldDB" id="A0AAD5GRJ5"/>